<dbReference type="Proteomes" id="UP000325743">
    <property type="component" value="Plasmid unnamed1"/>
</dbReference>
<accession>A0A5P3VTN2</accession>
<keyword evidence="1" id="KW-1133">Transmembrane helix</keyword>
<organism evidence="2 3">
    <name type="scientific">Cupriavidus oxalaticus</name>
    <dbReference type="NCBI Taxonomy" id="96344"/>
    <lineage>
        <taxon>Bacteria</taxon>
        <taxon>Pseudomonadati</taxon>
        <taxon>Pseudomonadota</taxon>
        <taxon>Betaproteobacteria</taxon>
        <taxon>Burkholderiales</taxon>
        <taxon>Burkholderiaceae</taxon>
        <taxon>Cupriavidus</taxon>
    </lineage>
</organism>
<dbReference type="RefSeq" id="WP_151073038.1">
    <property type="nucleotide sequence ID" value="NZ_CP032520.1"/>
</dbReference>
<dbReference type="AlphaFoldDB" id="A0A5P3VTN2"/>
<evidence type="ECO:0000256" key="1">
    <source>
        <dbReference type="SAM" id="Phobius"/>
    </source>
</evidence>
<keyword evidence="1" id="KW-0812">Transmembrane</keyword>
<evidence type="ECO:0000313" key="3">
    <source>
        <dbReference type="Proteomes" id="UP000325743"/>
    </source>
</evidence>
<evidence type="ECO:0000313" key="2">
    <source>
        <dbReference type="EMBL" id="QEZ48802.1"/>
    </source>
</evidence>
<feature type="transmembrane region" description="Helical" evidence="1">
    <location>
        <begin position="37"/>
        <end position="55"/>
    </location>
</feature>
<sequence>MIIQSRSSGAAVLAIVAMLFVALYLIVTAPGGDLPQFKLLGCGLVVALIGILWLMHRLRSARRTRSLMKLVRAGWQ</sequence>
<proteinExistence type="predicted"/>
<geneLocation type="plasmid" evidence="2">
    <name>unnamed1</name>
</geneLocation>
<feature type="transmembrane region" description="Helical" evidence="1">
    <location>
        <begin position="12"/>
        <end position="31"/>
    </location>
</feature>
<keyword evidence="1" id="KW-0472">Membrane</keyword>
<name>A0A5P3VTN2_9BURK</name>
<protein>
    <submittedName>
        <fullName evidence="2">Uncharacterized protein</fullName>
    </submittedName>
</protein>
<reference evidence="2 3" key="1">
    <citation type="submission" date="2018-09" db="EMBL/GenBank/DDBJ databases">
        <title>Complete genome sequence of Cupriavidus oxalaticus T2, a bacterium capable of phenol tolerance and degradation.</title>
        <authorList>
            <person name="Yan J."/>
        </authorList>
    </citation>
    <scope>NUCLEOTIDE SEQUENCE [LARGE SCALE GENOMIC DNA]</scope>
    <source>
        <strain evidence="2 3">T2</strain>
        <plasmid evidence="2 3">unnamed1</plasmid>
    </source>
</reference>
<dbReference type="EMBL" id="CP032520">
    <property type="protein sequence ID" value="QEZ48802.1"/>
    <property type="molecule type" value="Genomic_DNA"/>
</dbReference>
<keyword evidence="2" id="KW-0614">Plasmid</keyword>
<gene>
    <name evidence="2" type="ORF">D2917_31495</name>
</gene>